<reference evidence="9" key="2">
    <citation type="journal article" date="2008" name="Genome Biol.">
        <title>Improved genome assembly and evidence-based global gene model set for the chordate Ciona intestinalis: new insight into intron and operon populations.</title>
        <authorList>
            <person name="Satou Y."/>
            <person name="Mineta K."/>
            <person name="Ogasawara M."/>
            <person name="Sasakura Y."/>
            <person name="Shoguchi E."/>
            <person name="Ueno K."/>
            <person name="Yamada L."/>
            <person name="Matsumoto J."/>
            <person name="Wasserscheid J."/>
            <person name="Dewar K."/>
            <person name="Wiley G.B."/>
            <person name="Macmil S.L."/>
            <person name="Roe B.A."/>
            <person name="Zeller R.W."/>
            <person name="Hastings K.E."/>
            <person name="Lemaire P."/>
            <person name="Lindquist E."/>
            <person name="Endo T."/>
            <person name="Hotta K."/>
            <person name="Inaba K."/>
        </authorList>
    </citation>
    <scope>NUCLEOTIDE SEQUENCE [LARGE SCALE GENOMIC DNA]</scope>
    <source>
        <strain evidence="9">wild type</strain>
    </source>
</reference>
<evidence type="ECO:0000313" key="10">
    <source>
        <dbReference type="Proteomes" id="UP000008144"/>
    </source>
</evidence>
<comment type="subcellular location">
    <subcellularLocation>
        <location evidence="1 6">Cytoplasm</location>
        <location evidence="1 6">Cytoskeleton</location>
        <location evidence="1 6">Microtubule organizing center</location>
    </subcellularLocation>
</comment>
<reference evidence="9" key="4">
    <citation type="submission" date="2025-09" db="UniProtKB">
        <authorList>
            <consortium name="Ensembl"/>
        </authorList>
    </citation>
    <scope>IDENTIFICATION</scope>
</reference>
<dbReference type="InterPro" id="IPR040457">
    <property type="entry name" value="GCP_C"/>
</dbReference>
<comment type="similarity">
    <text evidence="2 6">Belongs to the TUBGCP family.</text>
</comment>
<dbReference type="STRING" id="7719.ENSCINP00000014340"/>
<keyword evidence="3 6" id="KW-0963">Cytoplasm</keyword>
<dbReference type="GO" id="GO:0051321">
    <property type="term" value="P:meiotic cell cycle"/>
    <property type="evidence" value="ECO:0000318"/>
    <property type="project" value="GO_Central"/>
</dbReference>
<dbReference type="GO" id="GO:0000278">
    <property type="term" value="P:mitotic cell cycle"/>
    <property type="evidence" value="ECO:0000318"/>
    <property type="project" value="GO_Central"/>
</dbReference>
<dbReference type="Proteomes" id="UP000008144">
    <property type="component" value="Chromosome 7"/>
</dbReference>
<dbReference type="Gene3D" id="1.20.120.1900">
    <property type="entry name" value="Gamma-tubulin complex, C-terminal domain"/>
    <property type="match status" value="1"/>
</dbReference>
<dbReference type="GO" id="GO:0043015">
    <property type="term" value="F:gamma-tubulin binding"/>
    <property type="evidence" value="ECO:0000318"/>
    <property type="project" value="GO_Central"/>
</dbReference>
<dbReference type="Pfam" id="PF17681">
    <property type="entry name" value="GCP_N_terminal"/>
    <property type="match status" value="1"/>
</dbReference>
<dbReference type="OMA" id="QLSMWLL"/>
<dbReference type="PANTHER" id="PTHR19302:SF27">
    <property type="entry name" value="GAMMA-TUBULIN COMPLEX COMPONENT 4"/>
    <property type="match status" value="1"/>
</dbReference>
<dbReference type="EMBL" id="EAAA01002409">
    <property type="status" value="NOT_ANNOTATED_CDS"/>
    <property type="molecule type" value="Genomic_DNA"/>
</dbReference>
<protein>
    <recommendedName>
        <fullName evidence="6">Gamma-tubulin complex component</fullName>
    </recommendedName>
</protein>
<evidence type="ECO:0000313" key="9">
    <source>
        <dbReference type="Ensembl" id="ENSCINP00000014340.3"/>
    </source>
</evidence>
<dbReference type="GO" id="GO:0051225">
    <property type="term" value="P:spindle assembly"/>
    <property type="evidence" value="ECO:0000318"/>
    <property type="project" value="GO_Central"/>
</dbReference>
<dbReference type="GO" id="GO:0005874">
    <property type="term" value="C:microtubule"/>
    <property type="evidence" value="ECO:0007669"/>
    <property type="project" value="UniProtKB-KW"/>
</dbReference>
<keyword evidence="10" id="KW-1185">Reference proteome</keyword>
<organism evidence="9 10">
    <name type="scientific">Ciona intestinalis</name>
    <name type="common">Transparent sea squirt</name>
    <name type="synonym">Ascidia intestinalis</name>
    <dbReference type="NCBI Taxonomy" id="7719"/>
    <lineage>
        <taxon>Eukaryota</taxon>
        <taxon>Metazoa</taxon>
        <taxon>Chordata</taxon>
        <taxon>Tunicata</taxon>
        <taxon>Ascidiacea</taxon>
        <taxon>Phlebobranchia</taxon>
        <taxon>Cionidae</taxon>
        <taxon>Ciona</taxon>
    </lineage>
</organism>
<name>F6SY86_CIOIN</name>
<evidence type="ECO:0000259" key="8">
    <source>
        <dbReference type="Pfam" id="PF17681"/>
    </source>
</evidence>
<feature type="domain" description="Gamma tubulin complex component protein N-terminal" evidence="8">
    <location>
        <begin position="2"/>
        <end position="334"/>
    </location>
</feature>
<dbReference type="GO" id="GO:0007020">
    <property type="term" value="P:microtubule nucleation"/>
    <property type="evidence" value="ECO:0000318"/>
    <property type="project" value="GO_Central"/>
</dbReference>
<dbReference type="GO" id="GO:0031122">
    <property type="term" value="P:cytoplasmic microtubule organization"/>
    <property type="evidence" value="ECO:0000318"/>
    <property type="project" value="GO_Central"/>
</dbReference>
<evidence type="ECO:0000256" key="4">
    <source>
        <dbReference type="ARBA" id="ARBA00022701"/>
    </source>
</evidence>
<dbReference type="PANTHER" id="PTHR19302">
    <property type="entry name" value="GAMMA TUBULIN COMPLEX PROTEIN"/>
    <property type="match status" value="1"/>
</dbReference>
<evidence type="ECO:0000256" key="2">
    <source>
        <dbReference type="ARBA" id="ARBA00010337"/>
    </source>
</evidence>
<accession>F6SY86</accession>
<feature type="domain" description="Gamma tubulin complex component C-terminal" evidence="7">
    <location>
        <begin position="339"/>
        <end position="648"/>
    </location>
</feature>
<evidence type="ECO:0000256" key="3">
    <source>
        <dbReference type="ARBA" id="ARBA00022490"/>
    </source>
</evidence>
<dbReference type="GO" id="GO:0000922">
    <property type="term" value="C:spindle pole"/>
    <property type="evidence" value="ECO:0007669"/>
    <property type="project" value="InterPro"/>
</dbReference>
<evidence type="ECO:0000259" key="7">
    <source>
        <dbReference type="Pfam" id="PF04130"/>
    </source>
</evidence>
<dbReference type="InterPro" id="IPR007259">
    <property type="entry name" value="GCP"/>
</dbReference>
<dbReference type="GeneTree" id="ENSGT00940000156677"/>
<reference evidence="10" key="1">
    <citation type="journal article" date="2002" name="Science">
        <title>The draft genome of Ciona intestinalis: insights into chordate and vertebrate origins.</title>
        <authorList>
            <person name="Dehal P."/>
            <person name="Satou Y."/>
            <person name="Campbell R.K."/>
            <person name="Chapman J."/>
            <person name="Degnan B."/>
            <person name="De Tomaso A."/>
            <person name="Davidson B."/>
            <person name="Di Gregorio A."/>
            <person name="Gelpke M."/>
            <person name="Goodstein D.M."/>
            <person name="Harafuji N."/>
            <person name="Hastings K.E."/>
            <person name="Ho I."/>
            <person name="Hotta K."/>
            <person name="Huang W."/>
            <person name="Kawashima T."/>
            <person name="Lemaire P."/>
            <person name="Martinez D."/>
            <person name="Meinertzhagen I.A."/>
            <person name="Necula S."/>
            <person name="Nonaka M."/>
            <person name="Putnam N."/>
            <person name="Rash S."/>
            <person name="Saiga H."/>
            <person name="Satake M."/>
            <person name="Terry A."/>
            <person name="Yamada L."/>
            <person name="Wang H.G."/>
            <person name="Awazu S."/>
            <person name="Azumi K."/>
            <person name="Boore J."/>
            <person name="Branno M."/>
            <person name="Chin-Bow S."/>
            <person name="DeSantis R."/>
            <person name="Doyle S."/>
            <person name="Francino P."/>
            <person name="Keys D.N."/>
            <person name="Haga S."/>
            <person name="Hayashi H."/>
            <person name="Hino K."/>
            <person name="Imai K.S."/>
            <person name="Inaba K."/>
            <person name="Kano S."/>
            <person name="Kobayashi K."/>
            <person name="Kobayashi M."/>
            <person name="Lee B.I."/>
            <person name="Makabe K.W."/>
            <person name="Manohar C."/>
            <person name="Matassi G."/>
            <person name="Medina M."/>
            <person name="Mochizuki Y."/>
            <person name="Mount S."/>
            <person name="Morishita T."/>
            <person name="Miura S."/>
            <person name="Nakayama A."/>
            <person name="Nishizaka S."/>
            <person name="Nomoto H."/>
            <person name="Ohta F."/>
            <person name="Oishi K."/>
            <person name="Rigoutsos I."/>
            <person name="Sano M."/>
            <person name="Sasaki A."/>
            <person name="Sasakura Y."/>
            <person name="Shoguchi E."/>
            <person name="Shin-i T."/>
            <person name="Spagnuolo A."/>
            <person name="Stainier D."/>
            <person name="Suzuki M.M."/>
            <person name="Tassy O."/>
            <person name="Takatori N."/>
            <person name="Tokuoka M."/>
            <person name="Yagi K."/>
            <person name="Yoshizaki F."/>
            <person name="Wada S."/>
            <person name="Zhang C."/>
            <person name="Hyatt P.D."/>
            <person name="Larimer F."/>
            <person name="Detter C."/>
            <person name="Doggett N."/>
            <person name="Glavina T."/>
            <person name="Hawkins T."/>
            <person name="Richardson P."/>
            <person name="Lucas S."/>
            <person name="Kohara Y."/>
            <person name="Levine M."/>
            <person name="Satoh N."/>
            <person name="Rokhsar D.S."/>
        </authorList>
    </citation>
    <scope>NUCLEOTIDE SEQUENCE [LARGE SCALE GENOMIC DNA]</scope>
</reference>
<dbReference type="HOGENOM" id="CLU_012029_0_0_1"/>
<evidence type="ECO:0000256" key="5">
    <source>
        <dbReference type="ARBA" id="ARBA00023212"/>
    </source>
</evidence>
<reference evidence="9" key="3">
    <citation type="submission" date="2025-08" db="UniProtKB">
        <authorList>
            <consortium name="Ensembl"/>
        </authorList>
    </citation>
    <scope>IDENTIFICATION</scope>
</reference>
<dbReference type="InterPro" id="IPR041470">
    <property type="entry name" value="GCP_N"/>
</dbReference>
<keyword evidence="5 6" id="KW-0206">Cytoskeleton</keyword>
<keyword evidence="4 6" id="KW-0493">Microtubule</keyword>
<evidence type="ECO:0000256" key="6">
    <source>
        <dbReference type="RuleBase" id="RU363050"/>
    </source>
</evidence>
<proteinExistence type="inferred from homology"/>
<sequence>MLHDLLFALSGYPGDIFKETTSGKVEVAAGIPNLSPNETSALNYLLHLSTRYIFFKKFISCNTSAITLPGQEVSSDGLKRGCYLKAFCSGLEHVLTPYRECLLNIEKEILKDLHLSLLFVQQETDNYHYLFDALYDVITTIKSRKAHGCQILEALARASVCGNEFVRDSILAITQRCHVVMYNQLSSWLLHGILIDRHLEFFIEETFEISRTNDTNEDEFEETSIVQQKDKFQLRLSFLPSYIAPRVANVICFVGTSLHLFESDGKNHTFGSTSCKTVKKKSSDLQSILQGKDTEFVADLNALKQAKEFINQDFEICIDKIRSVVARELWELCVEHAQLVSNLYMLKDFYLLGRGELFLVFLDEAGPILKNPPSRVTQHDVQQAFLRSAAKIQMEDEKPFDLFSLTITQKQANRSTSFVSVDKMDTGWACLGMDFKVTWPLHTVFKPAVLEKYNHLFKFLLRVKRTQAALQRIWLTQMEARQGKDNSEDYPDSDDATTEMLQWKCRRDMQYFVDNLQYYLQADVLESHFTRLLEKIRNTSEKQRDFEAITTAHDNFLNALLAQCFVLSNTVCSNLIEILDICHQFCELMTASPLLHSKEHIPQQVQELWKLFSNKAVVFFQVLTRVCTHQGNPHVAQLTLRLDYNRYFSS</sequence>
<gene>
    <name evidence="9" type="primary">LOC100180749</name>
</gene>
<dbReference type="AlphaFoldDB" id="F6SY86"/>
<dbReference type="InParanoid" id="F6SY86"/>
<evidence type="ECO:0000256" key="1">
    <source>
        <dbReference type="ARBA" id="ARBA00004267"/>
    </source>
</evidence>
<dbReference type="GO" id="GO:0000930">
    <property type="term" value="C:gamma-tubulin complex"/>
    <property type="evidence" value="ECO:0000318"/>
    <property type="project" value="GO_Central"/>
</dbReference>
<dbReference type="GO" id="GO:0005813">
    <property type="term" value="C:centrosome"/>
    <property type="evidence" value="ECO:0007669"/>
    <property type="project" value="UniProtKB-ARBA"/>
</dbReference>
<dbReference type="Ensembl" id="ENSCINT00000014340.3">
    <property type="protein sequence ID" value="ENSCINP00000014340.3"/>
    <property type="gene ID" value="ENSCING00000006983.3"/>
</dbReference>
<dbReference type="Pfam" id="PF04130">
    <property type="entry name" value="GCP_C_terminal"/>
    <property type="match status" value="1"/>
</dbReference>
<dbReference type="FunCoup" id="F6SY86">
    <property type="interactions" value="477"/>
</dbReference>
<dbReference type="InterPro" id="IPR042241">
    <property type="entry name" value="GCP_C_sf"/>
</dbReference>